<feature type="region of interest" description="Disordered" evidence="2">
    <location>
        <begin position="277"/>
        <end position="296"/>
    </location>
</feature>
<keyword evidence="1" id="KW-0862">Zinc</keyword>
<dbReference type="PROSITE" id="PS50119">
    <property type="entry name" value="ZF_BBOX"/>
    <property type="match status" value="2"/>
</dbReference>
<feature type="region of interest" description="Disordered" evidence="2">
    <location>
        <begin position="1"/>
        <end position="103"/>
    </location>
</feature>
<proteinExistence type="predicted"/>
<evidence type="ECO:0000313" key="4">
    <source>
        <dbReference type="EMBL" id="KAJ6226355.1"/>
    </source>
</evidence>
<evidence type="ECO:0000256" key="1">
    <source>
        <dbReference type="PROSITE-ProRule" id="PRU00024"/>
    </source>
</evidence>
<dbReference type="EMBL" id="JAOAOG010000345">
    <property type="protein sequence ID" value="KAJ6226355.1"/>
    <property type="molecule type" value="Genomic_DNA"/>
</dbReference>
<organism evidence="4 5">
    <name type="scientific">Anaeramoeba flamelloides</name>
    <dbReference type="NCBI Taxonomy" id="1746091"/>
    <lineage>
        <taxon>Eukaryota</taxon>
        <taxon>Metamonada</taxon>
        <taxon>Anaeramoebidae</taxon>
        <taxon>Anaeramoeba</taxon>
    </lineage>
</organism>
<dbReference type="InterPro" id="IPR047153">
    <property type="entry name" value="TRIM45/56/19-like"/>
</dbReference>
<reference evidence="4" key="1">
    <citation type="submission" date="2022-08" db="EMBL/GenBank/DDBJ databases">
        <title>Novel sulfate-reducing endosymbionts in the free-living metamonad Anaeramoeba.</title>
        <authorList>
            <person name="Jerlstrom-Hultqvist J."/>
            <person name="Cepicka I."/>
            <person name="Gallot-Lavallee L."/>
            <person name="Salas-Leiva D."/>
            <person name="Curtis B.A."/>
            <person name="Zahonova K."/>
            <person name="Pipaliya S."/>
            <person name="Dacks J."/>
            <person name="Roger A.J."/>
        </authorList>
    </citation>
    <scope>NUCLEOTIDE SEQUENCE</scope>
    <source>
        <strain evidence="4">Schooner1</strain>
    </source>
</reference>
<name>A0ABQ8X2G8_9EUKA</name>
<feature type="compositionally biased region" description="Low complexity" evidence="2">
    <location>
        <begin position="14"/>
        <end position="97"/>
    </location>
</feature>
<dbReference type="PANTHER" id="PTHR25462:SF296">
    <property type="entry name" value="MEIOTIC P26, ISOFORM F"/>
    <property type="match status" value="1"/>
</dbReference>
<accession>A0ABQ8X2G8</accession>
<sequence>MTLVEGSIYENESESLSDSVSISQSSGTGSGSESESGSSTGSGSESESESSSESKSSSSGSSSGSWTESGSVSGSESTTGSSYSGSSSETKNSSSGSDQDKGSESLDEISKICENCNNVNAVFYCKKCKVYYCKQCDSNIHAKALSSHRRVLISELSKLSSNLCKEHNKELKHFCPDCKVFFCYKCFKKHPECSETQSLKEAVSSIQSNLDQTTFSFTEQKNKIITKIETLNKIDSGIEKTLESLIGKINKEKSNIEFVLRKKWSELQKSLYNSYQQQKRDLNSKSKSKKKRKFEHQIENHNKTTLQLGSEIDYTTILSQIKNIKLENIIDPDEFKIETKPQKRKIKFHPNWKISKSFEKYRGLEIQLKIYHKSYPHDIRVISQKPLFKKFMYVFELDFKKKGQYCFDILCNNKTLYKGGSIRLS</sequence>
<keyword evidence="1" id="KW-0479">Metal-binding</keyword>
<dbReference type="SMART" id="SM00336">
    <property type="entry name" value="BBOX"/>
    <property type="match status" value="2"/>
</dbReference>
<gene>
    <name evidence="4" type="ORF">M0813_11046</name>
</gene>
<dbReference type="InterPro" id="IPR000315">
    <property type="entry name" value="Znf_B-box"/>
</dbReference>
<feature type="domain" description="B box-type" evidence="3">
    <location>
        <begin position="159"/>
        <end position="201"/>
    </location>
</feature>
<dbReference type="Pfam" id="PF00643">
    <property type="entry name" value="zf-B_box"/>
    <property type="match status" value="1"/>
</dbReference>
<evidence type="ECO:0000259" key="3">
    <source>
        <dbReference type="PROSITE" id="PS50119"/>
    </source>
</evidence>
<keyword evidence="1" id="KW-0863">Zinc-finger</keyword>
<evidence type="ECO:0000256" key="2">
    <source>
        <dbReference type="SAM" id="MobiDB-lite"/>
    </source>
</evidence>
<feature type="domain" description="B box-type" evidence="3">
    <location>
        <begin position="108"/>
        <end position="153"/>
    </location>
</feature>
<evidence type="ECO:0000313" key="5">
    <source>
        <dbReference type="Proteomes" id="UP001150062"/>
    </source>
</evidence>
<dbReference type="SUPFAM" id="SSF57845">
    <property type="entry name" value="B-box zinc-binding domain"/>
    <property type="match status" value="1"/>
</dbReference>
<keyword evidence="5" id="KW-1185">Reference proteome</keyword>
<dbReference type="Proteomes" id="UP001150062">
    <property type="component" value="Unassembled WGS sequence"/>
</dbReference>
<protein>
    <submittedName>
        <fullName evidence="4">Tripartite motif-containing 59-related</fullName>
    </submittedName>
</protein>
<comment type="caution">
    <text evidence="4">The sequence shown here is derived from an EMBL/GenBank/DDBJ whole genome shotgun (WGS) entry which is preliminary data.</text>
</comment>
<dbReference type="Gene3D" id="3.30.160.60">
    <property type="entry name" value="Classic Zinc Finger"/>
    <property type="match status" value="1"/>
</dbReference>
<dbReference type="PANTHER" id="PTHR25462">
    <property type="entry name" value="BONUS, ISOFORM C-RELATED"/>
    <property type="match status" value="1"/>
</dbReference>